<reference evidence="4" key="1">
    <citation type="submission" date="2017-06" db="EMBL/GenBank/DDBJ databases">
        <title>Capnocytophaga spp. assemblies.</title>
        <authorList>
            <person name="Gulvik C.A."/>
        </authorList>
    </citation>
    <scope>NUCLEOTIDE SEQUENCE [LARGE SCALE GENOMIC DNA]</scope>
    <source>
        <strain evidence="4">H4486</strain>
    </source>
</reference>
<dbReference type="AlphaFoldDB" id="A0A250F5E4"/>
<name>A0A250F5E4_CAPSP</name>
<dbReference type="EMBL" id="CP022383">
    <property type="protein sequence ID" value="ATA80321.1"/>
    <property type="molecule type" value="Genomic_DNA"/>
</dbReference>
<organism evidence="3 4">
    <name type="scientific">Capnocytophaga sputigena</name>
    <dbReference type="NCBI Taxonomy" id="1019"/>
    <lineage>
        <taxon>Bacteria</taxon>
        <taxon>Pseudomonadati</taxon>
        <taxon>Bacteroidota</taxon>
        <taxon>Flavobacteriia</taxon>
        <taxon>Flavobacteriales</taxon>
        <taxon>Flavobacteriaceae</taxon>
        <taxon>Capnocytophaga</taxon>
    </lineage>
</organism>
<dbReference type="RefSeq" id="WP_095902071.1">
    <property type="nucleotide sequence ID" value="NZ_CP022383.1"/>
</dbReference>
<keyword evidence="2" id="KW-0732">Signal</keyword>
<proteinExistence type="predicted"/>
<feature type="signal peptide" evidence="2">
    <location>
        <begin position="1"/>
        <end position="24"/>
    </location>
</feature>
<feature type="region of interest" description="Disordered" evidence="1">
    <location>
        <begin position="25"/>
        <end position="81"/>
    </location>
</feature>
<feature type="compositionally biased region" description="Low complexity" evidence="1">
    <location>
        <begin position="32"/>
        <end position="81"/>
    </location>
</feature>
<dbReference type="Proteomes" id="UP000217334">
    <property type="component" value="Chromosome"/>
</dbReference>
<evidence type="ECO:0008006" key="5">
    <source>
        <dbReference type="Google" id="ProtNLM"/>
    </source>
</evidence>
<protein>
    <recommendedName>
        <fullName evidence="5">Lipoprotein</fullName>
    </recommendedName>
</protein>
<evidence type="ECO:0000256" key="2">
    <source>
        <dbReference type="SAM" id="SignalP"/>
    </source>
</evidence>
<dbReference type="PROSITE" id="PS51257">
    <property type="entry name" value="PROKAR_LIPOPROTEIN"/>
    <property type="match status" value="1"/>
</dbReference>
<gene>
    <name evidence="3" type="ORF">CGC59_11810</name>
</gene>
<evidence type="ECO:0000256" key="1">
    <source>
        <dbReference type="SAM" id="MobiDB-lite"/>
    </source>
</evidence>
<evidence type="ECO:0000313" key="3">
    <source>
        <dbReference type="EMBL" id="ATA80321.1"/>
    </source>
</evidence>
<feature type="chain" id="PRO_5012219480" description="Lipoprotein" evidence="2">
    <location>
        <begin position="25"/>
        <end position="438"/>
    </location>
</feature>
<accession>A0A250F5E4</accession>
<dbReference type="Gene3D" id="2.60.40.1120">
    <property type="entry name" value="Carboxypeptidase-like, regulatory domain"/>
    <property type="match status" value="1"/>
</dbReference>
<evidence type="ECO:0000313" key="4">
    <source>
        <dbReference type="Proteomes" id="UP000217334"/>
    </source>
</evidence>
<sequence>MKNTYSFWAIFCLFTLFVVSCSKDDETTDPVGTQTSTNQTGTSTKTTQTGTTTATTQTGTTTSTTQTGTTTSTTQTSTTTNTTQTAVVEVIVNGEVNGINLKVTDAPANQNPKTIANVPLKNADTKFEANKHIGKTLYFVLEKNGTPVSDVVEKEIRAGDNIVNLTVKKKKEDGKAAVNIKVTQDGKPVPNKKVYGVGGSFKFESITNLLERTNGNEEYISGQVELIGNTNSEGIVRFVFTPEEKNITDYHFFILTEEAPFYLSVDVNLDGSLKEATINIPKKVTVTFIVTDSENETVENATVNINNIPLNTDSKGRVMIPLAMATYDYTVTLPCGTNKKGKISLTSDKTENVKFDTAERGQIMVENKTDKKCTVKFKGQNYELEAGATKVFMNLNVYNKIYDIDIYVNGKRIEKLYNGMLTCSQKKITFTLNPEDIK</sequence>